<dbReference type="PANTHER" id="PTHR37507:SF2">
    <property type="entry name" value="SPORULATION PROTEIN YDCC"/>
    <property type="match status" value="1"/>
</dbReference>
<dbReference type="Gene3D" id="2.50.20.10">
    <property type="entry name" value="Lipoprotein localisation LolA/LolB/LppX"/>
    <property type="match status" value="1"/>
</dbReference>
<keyword evidence="2" id="KW-1185">Reference proteome</keyword>
<protein>
    <submittedName>
        <fullName evidence="1">Outer membrane lipoprotein carrier protein LolA</fullName>
    </submittedName>
</protein>
<dbReference type="InterPro" id="IPR029046">
    <property type="entry name" value="LolA/LolB/LppX"/>
</dbReference>
<gene>
    <name evidence="1" type="ORF">ACFQ3N_08140</name>
</gene>
<evidence type="ECO:0000313" key="2">
    <source>
        <dbReference type="Proteomes" id="UP001597040"/>
    </source>
</evidence>
<reference evidence="2" key="1">
    <citation type="journal article" date="2019" name="Int. J. Syst. Evol. Microbiol.">
        <title>The Global Catalogue of Microorganisms (GCM) 10K type strain sequencing project: providing services to taxonomists for standard genome sequencing and annotation.</title>
        <authorList>
            <consortium name="The Broad Institute Genomics Platform"/>
            <consortium name="The Broad Institute Genome Sequencing Center for Infectious Disease"/>
            <person name="Wu L."/>
            <person name="Ma J."/>
        </authorList>
    </citation>
    <scope>NUCLEOTIDE SEQUENCE [LARGE SCALE GENOMIC DNA]</scope>
    <source>
        <strain evidence="2">CCUG 56754</strain>
    </source>
</reference>
<accession>A0ABW3LJZ7</accession>
<evidence type="ECO:0000313" key="1">
    <source>
        <dbReference type="EMBL" id="MFD1038367.1"/>
    </source>
</evidence>
<dbReference type="SUPFAM" id="SSF89392">
    <property type="entry name" value="Prokaryotic lipoproteins and lipoprotein localization factors"/>
    <property type="match status" value="1"/>
</dbReference>
<dbReference type="EMBL" id="JBHTKJ010000017">
    <property type="protein sequence ID" value="MFD1038367.1"/>
    <property type="molecule type" value="Genomic_DNA"/>
</dbReference>
<dbReference type="RefSeq" id="WP_390361280.1">
    <property type="nucleotide sequence ID" value="NZ_JBHTKJ010000017.1"/>
</dbReference>
<keyword evidence="1" id="KW-0449">Lipoprotein</keyword>
<dbReference type="InterPro" id="IPR052944">
    <property type="entry name" value="Sporulation_related"/>
</dbReference>
<dbReference type="PROSITE" id="PS51257">
    <property type="entry name" value="PROKAR_LIPOPROTEIN"/>
    <property type="match status" value="1"/>
</dbReference>
<dbReference type="PANTHER" id="PTHR37507">
    <property type="entry name" value="SPORULATION PROTEIN YDCC"/>
    <property type="match status" value="1"/>
</dbReference>
<dbReference type="Proteomes" id="UP001597040">
    <property type="component" value="Unassembled WGS sequence"/>
</dbReference>
<organism evidence="1 2">
    <name type="scientific">Virgibacillus byunsanensis</name>
    <dbReference type="NCBI Taxonomy" id="570945"/>
    <lineage>
        <taxon>Bacteria</taxon>
        <taxon>Bacillati</taxon>
        <taxon>Bacillota</taxon>
        <taxon>Bacilli</taxon>
        <taxon>Bacillales</taxon>
        <taxon>Bacillaceae</taxon>
        <taxon>Virgibacillus</taxon>
    </lineage>
</organism>
<sequence>MKKIVGIWLAVVFCFVLLLAACGEKSQEDVVEKLNEKLEEMGGYKAKAEMKMNTGQEDQTYTIDIWHKKKDFYRVALTNDQDEKGSQVILKNEDGVFVLTPALNKSFKFQTEWPENSSQPYLYQSLVNDVLKDKDATFKVSDTHYIFETKTNYQSNNNLPYQEVYFDKKTYTPVQVKVLDNDKNPLVEVKFSSFDTNPTFEEDDFEMEKNMTSSIRDVSASGDEEPDSFTVVFPLYMAGSELSEKKDVELENGQRVIMTFTGEKNFTLVEERMDVVPTLSSPKEVDGEIVNLGHSVGALAGNSIEWSNNGVNFYLASEELTREELIEVAQSVQGKEAK</sequence>
<comment type="caution">
    <text evidence="1">The sequence shown here is derived from an EMBL/GenBank/DDBJ whole genome shotgun (WGS) entry which is preliminary data.</text>
</comment>
<proteinExistence type="predicted"/>
<name>A0ABW3LJZ7_9BACI</name>